<dbReference type="Gene3D" id="3.30.9.30">
    <property type="match status" value="1"/>
</dbReference>
<protein>
    <submittedName>
        <fullName evidence="2">NAD-binding protein</fullName>
    </submittedName>
</protein>
<dbReference type="Pfam" id="PF22607">
    <property type="entry name" value="FAD_binding-like"/>
    <property type="match status" value="1"/>
</dbReference>
<name>A0ABW8D2N1_9GAMM</name>
<proteinExistence type="predicted"/>
<accession>A0ABW8D2N1</accession>
<feature type="domain" description="2,6-dihydroxypyridine 3-monooxygenase substrate binding" evidence="1">
    <location>
        <begin position="170"/>
        <end position="293"/>
    </location>
</feature>
<evidence type="ECO:0000313" key="3">
    <source>
        <dbReference type="Proteomes" id="UP001615550"/>
    </source>
</evidence>
<dbReference type="PRINTS" id="PR00420">
    <property type="entry name" value="RNGMNOXGNASE"/>
</dbReference>
<dbReference type="InterPro" id="IPR054707">
    <property type="entry name" value="DhpH_subs-bd"/>
</dbReference>
<evidence type="ECO:0000259" key="1">
    <source>
        <dbReference type="Pfam" id="PF22607"/>
    </source>
</evidence>
<dbReference type="Pfam" id="PF13450">
    <property type="entry name" value="NAD_binding_8"/>
    <property type="match status" value="1"/>
</dbReference>
<keyword evidence="3" id="KW-1185">Reference proteome</keyword>
<dbReference type="SUPFAM" id="SSF51905">
    <property type="entry name" value="FAD/NAD(P)-binding domain"/>
    <property type="match status" value="1"/>
</dbReference>
<dbReference type="InterPro" id="IPR036188">
    <property type="entry name" value="FAD/NAD-bd_sf"/>
</dbReference>
<dbReference type="EMBL" id="JBGORX010000001">
    <property type="protein sequence ID" value="MFJ1266959.1"/>
    <property type="molecule type" value="Genomic_DNA"/>
</dbReference>
<sequence>MHGKNIVVVGGSIAGCTAAILLQRLGANVTILERSSGRIGQGSGITLPEAVVSQCIENDLFDADIPRLLATSRSFVRKNEQEETDEHVFWKQAIRAVALNWIDVYQNLRKRIEPVNYFSNTEVCHFEETQDGCQVTTAEGQVYNADLLIVADGVDSTIRAHLLPNSQPEYAGYVAWRGVIDSDHLAANTLFHEHVPYGVYPQGHILLYRIPGADYPQTGKTLLNWVMYEDRRGLSLSNLLIDNEGRQRSRSLPAGTLTIEHMQYLHNFAQVLPSAIKQIIMETPRPFVQAIFDFHLSAYASNRVIFVGDAAATLRPHMGSGVFKALANGLELVNLIMSKPQLELTDYVTLWKESQHQQLIEETQKAKAMGDALVSHTPDWNSMDQESTDAWWAKVMQGKAWYVTSDSE</sequence>
<gene>
    <name evidence="2" type="ORF">ACD661_00150</name>
</gene>
<dbReference type="RefSeq" id="WP_400185418.1">
    <property type="nucleotide sequence ID" value="NZ_JBGORX010000001.1"/>
</dbReference>
<organism evidence="2 3">
    <name type="scientific">Legionella lytica</name>
    <dbReference type="NCBI Taxonomy" id="96232"/>
    <lineage>
        <taxon>Bacteria</taxon>
        <taxon>Pseudomonadati</taxon>
        <taxon>Pseudomonadota</taxon>
        <taxon>Gammaproteobacteria</taxon>
        <taxon>Legionellales</taxon>
        <taxon>Legionellaceae</taxon>
        <taxon>Legionella</taxon>
    </lineage>
</organism>
<dbReference type="InterPro" id="IPR053212">
    <property type="entry name" value="DHP_3-monooxygenase"/>
</dbReference>
<dbReference type="PANTHER" id="PTHR47469:SF2">
    <property type="entry name" value="OS06G0597600 PROTEIN"/>
    <property type="match status" value="1"/>
</dbReference>
<evidence type="ECO:0000313" key="2">
    <source>
        <dbReference type="EMBL" id="MFJ1266959.1"/>
    </source>
</evidence>
<dbReference type="SUPFAM" id="SSF54373">
    <property type="entry name" value="FAD-linked reductases, C-terminal domain"/>
    <property type="match status" value="1"/>
</dbReference>
<dbReference type="Proteomes" id="UP001615550">
    <property type="component" value="Unassembled WGS sequence"/>
</dbReference>
<comment type="caution">
    <text evidence="2">The sequence shown here is derived from an EMBL/GenBank/DDBJ whole genome shotgun (WGS) entry which is preliminary data.</text>
</comment>
<dbReference type="PROSITE" id="PS51257">
    <property type="entry name" value="PROKAR_LIPOPROTEIN"/>
    <property type="match status" value="1"/>
</dbReference>
<dbReference type="Gene3D" id="3.50.50.60">
    <property type="entry name" value="FAD/NAD(P)-binding domain"/>
    <property type="match status" value="1"/>
</dbReference>
<reference evidence="2 3" key="1">
    <citation type="submission" date="2024-08" db="EMBL/GenBank/DDBJ databases">
        <title>Draft Genome Sequence of Legionella lytica strain DSB2004, Isolated From a Fire Sprinkler System.</title>
        <authorList>
            <person name="Everhart A.D."/>
            <person name="Kidane D.T."/>
            <person name="Farone A.L."/>
            <person name="Farone M.B."/>
        </authorList>
    </citation>
    <scope>NUCLEOTIDE SEQUENCE [LARGE SCALE GENOMIC DNA]</scope>
    <source>
        <strain evidence="2 3">DSB2004</strain>
    </source>
</reference>
<dbReference type="PANTHER" id="PTHR47469">
    <property type="entry name" value="MONOOXYGENASE-LIKE"/>
    <property type="match status" value="1"/>
</dbReference>